<dbReference type="InterPro" id="IPR029056">
    <property type="entry name" value="Ribokinase-like"/>
</dbReference>
<dbReference type="InterPro" id="IPR052562">
    <property type="entry name" value="Ketohexokinase-related"/>
</dbReference>
<dbReference type="PANTHER" id="PTHR42774:SF3">
    <property type="entry name" value="KETOHEXOKINASE"/>
    <property type="match status" value="1"/>
</dbReference>
<evidence type="ECO:0000259" key="1">
    <source>
        <dbReference type="Pfam" id="PF00294"/>
    </source>
</evidence>
<dbReference type="AlphaFoldDB" id="A0A0M4EIJ2"/>
<gene>
    <name evidence="2" type="ORF">Dbus_chr3Lg867</name>
</gene>
<dbReference type="OrthoDB" id="204058at2759"/>
<dbReference type="OMA" id="WPLVDYC"/>
<feature type="domain" description="Carbohydrate kinase PfkB" evidence="1">
    <location>
        <begin position="15"/>
        <end position="310"/>
    </location>
</feature>
<dbReference type="Gene3D" id="3.40.1190.20">
    <property type="match status" value="1"/>
</dbReference>
<dbReference type="Pfam" id="PF00294">
    <property type="entry name" value="PfkB"/>
    <property type="match status" value="1"/>
</dbReference>
<dbReference type="Proteomes" id="UP000494163">
    <property type="component" value="Chromosome 3L"/>
</dbReference>
<proteinExistence type="predicted"/>
<sequence length="322" mass="36561">MSKLGDKLSWAVGKKRVLCVGNCVIDCISMIDEFPKPDRPERTIRGYWQRGGNASNTCTVLSNLGIRTEFFGMLSSAPMFRMILDDMRHRGIKMDNCPRTNADPPFSSVILTRATRSCNIVNCSEAFPYVNSEQFAKLNLSDYGWIHFRGKEFKQTLEMMQAVESFNATSREKIIVSMDLDSSLNEMWQLVSLCDYVFFSKRLALERDWLNPKDACLNIDEKLRMRFGLNLKRPLVVFLWGKQGAAIMDQSGKYTRMPAYRPKPLRDALGAGDTFVAAFIYAVYARGRSTEIAVDFGNRMASHKCTKHGYDHIADILVAPVL</sequence>
<dbReference type="SMR" id="A0A0M4EIJ2"/>
<keyword evidence="3" id="KW-1185">Reference proteome</keyword>
<dbReference type="CDD" id="cd01939">
    <property type="entry name" value="Ketohexokinase"/>
    <property type="match status" value="1"/>
</dbReference>
<dbReference type="GO" id="GO:0004454">
    <property type="term" value="F:ketohexokinase activity"/>
    <property type="evidence" value="ECO:0007669"/>
    <property type="project" value="InterPro"/>
</dbReference>
<organism evidence="2 3">
    <name type="scientific">Drosophila busckii</name>
    <name type="common">Fruit fly</name>
    <dbReference type="NCBI Taxonomy" id="30019"/>
    <lineage>
        <taxon>Eukaryota</taxon>
        <taxon>Metazoa</taxon>
        <taxon>Ecdysozoa</taxon>
        <taxon>Arthropoda</taxon>
        <taxon>Hexapoda</taxon>
        <taxon>Insecta</taxon>
        <taxon>Pterygota</taxon>
        <taxon>Neoptera</taxon>
        <taxon>Endopterygota</taxon>
        <taxon>Diptera</taxon>
        <taxon>Brachycera</taxon>
        <taxon>Muscomorpha</taxon>
        <taxon>Ephydroidea</taxon>
        <taxon>Drosophilidae</taxon>
        <taxon>Drosophila</taxon>
    </lineage>
</organism>
<name>A0A0M4EIJ2_DROBS</name>
<reference evidence="2 3" key="1">
    <citation type="submission" date="2015-08" db="EMBL/GenBank/DDBJ databases">
        <title>Ancestral chromatin configuration constrains chromatin evolution on differentiating sex chromosomes in Drosophila.</title>
        <authorList>
            <person name="Zhou Q."/>
            <person name="Bachtrog D."/>
        </authorList>
    </citation>
    <scope>NUCLEOTIDE SEQUENCE [LARGE SCALE GENOMIC DNA]</scope>
    <source>
        <tissue evidence="2">Whole larvae</tissue>
    </source>
</reference>
<dbReference type="PANTHER" id="PTHR42774">
    <property type="entry name" value="PHOSPHOTRANSFERASE SYSTEM TRANSPORT PROTEIN"/>
    <property type="match status" value="1"/>
</dbReference>
<dbReference type="GO" id="GO:0006000">
    <property type="term" value="P:fructose metabolic process"/>
    <property type="evidence" value="ECO:0007669"/>
    <property type="project" value="InterPro"/>
</dbReference>
<dbReference type="InterPro" id="IPR011611">
    <property type="entry name" value="PfkB_dom"/>
</dbReference>
<dbReference type="STRING" id="30019.A0A0M4EIJ2"/>
<dbReference type="SUPFAM" id="SSF53613">
    <property type="entry name" value="Ribokinase-like"/>
    <property type="match status" value="1"/>
</dbReference>
<evidence type="ECO:0000313" key="2">
    <source>
        <dbReference type="EMBL" id="ALC43701.1"/>
    </source>
</evidence>
<evidence type="ECO:0000313" key="3">
    <source>
        <dbReference type="Proteomes" id="UP000494163"/>
    </source>
</evidence>
<dbReference type="InterPro" id="IPR034093">
    <property type="entry name" value="KHK"/>
</dbReference>
<dbReference type="EMBL" id="CP012525">
    <property type="protein sequence ID" value="ALC43701.1"/>
    <property type="molecule type" value="Genomic_DNA"/>
</dbReference>
<protein>
    <submittedName>
        <fullName evidence="2">CG7551</fullName>
    </submittedName>
</protein>
<accession>A0A0M4EIJ2</accession>